<dbReference type="OrthoDB" id="9814913at2"/>
<dbReference type="InterPro" id="IPR003337">
    <property type="entry name" value="Trehalose_PPase"/>
</dbReference>
<keyword evidence="4" id="KW-0460">Magnesium</keyword>
<dbReference type="Gene3D" id="3.30.70.1020">
    <property type="entry name" value="Trehalose-6-phosphate phosphatase related protein, domain 2"/>
    <property type="match status" value="1"/>
</dbReference>
<keyword evidence="6" id="KW-1185">Reference proteome</keyword>
<dbReference type="InterPro" id="IPR006379">
    <property type="entry name" value="HAD-SF_hydro_IIB"/>
</dbReference>
<dbReference type="EC" id="3.1.3.12" evidence="4"/>
<sequence>MLSRSHQPVLAPPPAIDPASHSLFVDFDGTLVPLVDHPELVRADTELVELLTTLHRRFAGRVALVSGRSIAQLDQMVGPVTAEIALAGSHGAEVRRDGRLIEPPRPEGLDGAIADVRLYGAGHPEMIIEEKSHGVAMHYRVAPILEEPVKRRAQAIAERHGLVVQPGKMMVELRGPGWNKGEAVEALMAEAPMAGSRPVVIGDDLTDEPALAVAGAMGGFGVLVGARRESAALYGLADVGSVRRWLWEVAA</sequence>
<protein>
    <recommendedName>
        <fullName evidence="4">Trehalose 6-phosphate phosphatase</fullName>
        <ecNumber evidence="4">3.1.3.12</ecNumber>
    </recommendedName>
</protein>
<dbReference type="InterPro" id="IPR036412">
    <property type="entry name" value="HAD-like_sf"/>
</dbReference>
<dbReference type="GO" id="GO:0046872">
    <property type="term" value="F:metal ion binding"/>
    <property type="evidence" value="ECO:0007669"/>
    <property type="project" value="UniProtKB-KW"/>
</dbReference>
<comment type="pathway">
    <text evidence="1 4">Glycan biosynthesis; trehalose biosynthesis.</text>
</comment>
<dbReference type="PANTHER" id="PTHR43768">
    <property type="entry name" value="TREHALOSE 6-PHOSPHATE PHOSPHATASE"/>
    <property type="match status" value="1"/>
</dbReference>
<name>A0A1T5AP68_9SPHN</name>
<organism evidence="5 6">
    <name type="scientific">Rhizorhabdus histidinilytica</name>
    <dbReference type="NCBI Taxonomy" id="439228"/>
    <lineage>
        <taxon>Bacteria</taxon>
        <taxon>Pseudomonadati</taxon>
        <taxon>Pseudomonadota</taxon>
        <taxon>Alphaproteobacteria</taxon>
        <taxon>Sphingomonadales</taxon>
        <taxon>Sphingomonadaceae</taxon>
        <taxon>Rhizorhabdus</taxon>
    </lineage>
</organism>
<dbReference type="SUPFAM" id="SSF56784">
    <property type="entry name" value="HAD-like"/>
    <property type="match status" value="1"/>
</dbReference>
<dbReference type="Pfam" id="PF02358">
    <property type="entry name" value="Trehalose_PPase"/>
    <property type="match status" value="1"/>
</dbReference>
<comment type="cofactor">
    <cofactor evidence="4">
        <name>Mg(2+)</name>
        <dbReference type="ChEBI" id="CHEBI:18420"/>
    </cofactor>
</comment>
<evidence type="ECO:0000313" key="6">
    <source>
        <dbReference type="Proteomes" id="UP000189818"/>
    </source>
</evidence>
<evidence type="ECO:0000313" key="5">
    <source>
        <dbReference type="EMBL" id="SKB36649.1"/>
    </source>
</evidence>
<dbReference type="RefSeq" id="WP_079646870.1">
    <property type="nucleotide sequence ID" value="NZ_FUYM01000002.1"/>
</dbReference>
<dbReference type="UniPathway" id="UPA00299"/>
<gene>
    <name evidence="5" type="ORF">SAMN06295920_102116</name>
</gene>
<dbReference type="InterPro" id="IPR044651">
    <property type="entry name" value="OTSB-like"/>
</dbReference>
<accession>A0A1T5AP68</accession>
<evidence type="ECO:0000256" key="3">
    <source>
        <dbReference type="ARBA" id="ARBA00022801"/>
    </source>
</evidence>
<dbReference type="STRING" id="439228.SAMN06295920_102116"/>
<dbReference type="NCBIfam" id="TIGR00685">
    <property type="entry name" value="T6PP"/>
    <property type="match status" value="1"/>
</dbReference>
<dbReference type="Gene3D" id="3.40.50.1000">
    <property type="entry name" value="HAD superfamily/HAD-like"/>
    <property type="match status" value="1"/>
</dbReference>
<comment type="similarity">
    <text evidence="2 4">Belongs to the trehalose phosphatase family.</text>
</comment>
<keyword evidence="4" id="KW-0479">Metal-binding</keyword>
<reference evidence="6" key="1">
    <citation type="submission" date="2017-02" db="EMBL/GenBank/DDBJ databases">
        <authorList>
            <person name="Varghese N."/>
            <person name="Submissions S."/>
        </authorList>
    </citation>
    <scope>NUCLEOTIDE SEQUENCE [LARGE SCALE GENOMIC DNA]</scope>
    <source>
        <strain evidence="6">UM2</strain>
    </source>
</reference>
<comment type="catalytic activity">
    <reaction evidence="4">
        <text>alpha,alpha-trehalose 6-phosphate + H2O = alpha,alpha-trehalose + phosphate</text>
        <dbReference type="Rhea" id="RHEA:23420"/>
        <dbReference type="ChEBI" id="CHEBI:15377"/>
        <dbReference type="ChEBI" id="CHEBI:16551"/>
        <dbReference type="ChEBI" id="CHEBI:43474"/>
        <dbReference type="ChEBI" id="CHEBI:58429"/>
        <dbReference type="EC" id="3.1.3.12"/>
    </reaction>
</comment>
<dbReference type="GO" id="GO:0004805">
    <property type="term" value="F:trehalose-phosphatase activity"/>
    <property type="evidence" value="ECO:0007669"/>
    <property type="project" value="UniProtKB-EC"/>
</dbReference>
<dbReference type="Proteomes" id="UP000189818">
    <property type="component" value="Unassembled WGS sequence"/>
</dbReference>
<dbReference type="GO" id="GO:0005992">
    <property type="term" value="P:trehalose biosynthetic process"/>
    <property type="evidence" value="ECO:0007669"/>
    <property type="project" value="UniProtKB-UniPathway"/>
</dbReference>
<evidence type="ECO:0000256" key="2">
    <source>
        <dbReference type="ARBA" id="ARBA00008770"/>
    </source>
</evidence>
<keyword evidence="3 4" id="KW-0378">Hydrolase</keyword>
<dbReference type="EMBL" id="FUYM01000002">
    <property type="protein sequence ID" value="SKB36649.1"/>
    <property type="molecule type" value="Genomic_DNA"/>
</dbReference>
<dbReference type="NCBIfam" id="TIGR01484">
    <property type="entry name" value="HAD-SF-IIB"/>
    <property type="match status" value="1"/>
</dbReference>
<evidence type="ECO:0000256" key="1">
    <source>
        <dbReference type="ARBA" id="ARBA00005199"/>
    </source>
</evidence>
<dbReference type="InterPro" id="IPR023214">
    <property type="entry name" value="HAD_sf"/>
</dbReference>
<dbReference type="AlphaFoldDB" id="A0A1T5AP68"/>
<proteinExistence type="inferred from homology"/>
<dbReference type="CDD" id="cd01627">
    <property type="entry name" value="HAD_TPP"/>
    <property type="match status" value="1"/>
</dbReference>
<dbReference type="PANTHER" id="PTHR43768:SF3">
    <property type="entry name" value="TREHALOSE 6-PHOSPHATE PHOSPHATASE"/>
    <property type="match status" value="1"/>
</dbReference>
<evidence type="ECO:0000256" key="4">
    <source>
        <dbReference type="RuleBase" id="RU361117"/>
    </source>
</evidence>
<comment type="function">
    <text evidence="4">Removes the phosphate from trehalose 6-phosphate to produce free trehalose.</text>
</comment>